<evidence type="ECO:0000313" key="2">
    <source>
        <dbReference type="EMBL" id="XCH33794.1"/>
    </source>
</evidence>
<gene>
    <name evidence="2" type="ORF">ABV300_02660</name>
</gene>
<sequence length="89" mass="9726">MSLLVFLGGIVLTVLVGLIMMANKQFRILWWHYILVAGVAVWTAIGVVITFDLAIERAQGAWLVALIFGLVALIVAIPTVRSVLHSKKV</sequence>
<keyword evidence="1" id="KW-0472">Membrane</keyword>
<accession>A0AAU8GCJ9</accession>
<reference evidence="2" key="1">
    <citation type="submission" date="2024-06" db="EMBL/GenBank/DDBJ databases">
        <title>A Novel Isolate, Dehalogenimonas sp. Strain 4OHTPN, Dechlorinates Aromatic 4 Hydroxy chlorothalonil by a Novel Reductive Dehalogenase.</title>
        <authorList>
            <person name="Liu G."/>
        </authorList>
    </citation>
    <scope>NUCLEOTIDE SEQUENCE</scope>
    <source>
        <strain evidence="2">4OHTPN</strain>
    </source>
</reference>
<dbReference type="RefSeq" id="WP_353715003.1">
    <property type="nucleotide sequence ID" value="NZ_CP159307.1"/>
</dbReference>
<protein>
    <recommendedName>
        <fullName evidence="3">Dehalogenase</fullName>
    </recommendedName>
</protein>
<organism evidence="2">
    <name type="scientific">Dehalogenimonas sp. 4OHTPN</name>
    <dbReference type="NCBI Taxonomy" id="3166643"/>
    <lineage>
        <taxon>Bacteria</taxon>
        <taxon>Bacillati</taxon>
        <taxon>Chloroflexota</taxon>
        <taxon>Dehalococcoidia</taxon>
        <taxon>Dehalococcoidales</taxon>
        <taxon>Dehalococcoidaceae</taxon>
        <taxon>Dehalogenimonas</taxon>
    </lineage>
</organism>
<keyword evidence="1" id="KW-1133">Transmembrane helix</keyword>
<feature type="transmembrane region" description="Helical" evidence="1">
    <location>
        <begin position="30"/>
        <end position="55"/>
    </location>
</feature>
<proteinExistence type="predicted"/>
<feature type="transmembrane region" description="Helical" evidence="1">
    <location>
        <begin position="6"/>
        <end position="23"/>
    </location>
</feature>
<evidence type="ECO:0008006" key="3">
    <source>
        <dbReference type="Google" id="ProtNLM"/>
    </source>
</evidence>
<dbReference type="EMBL" id="CP159307">
    <property type="protein sequence ID" value="XCH33794.1"/>
    <property type="molecule type" value="Genomic_DNA"/>
</dbReference>
<dbReference type="AlphaFoldDB" id="A0AAU8GCJ9"/>
<evidence type="ECO:0000256" key="1">
    <source>
        <dbReference type="SAM" id="Phobius"/>
    </source>
</evidence>
<name>A0AAU8GCJ9_9CHLR</name>
<feature type="transmembrane region" description="Helical" evidence="1">
    <location>
        <begin position="61"/>
        <end position="84"/>
    </location>
</feature>
<keyword evidence="1" id="KW-0812">Transmembrane</keyword>